<evidence type="ECO:0000313" key="10">
    <source>
        <dbReference type="Proteomes" id="UP000315167"/>
    </source>
</evidence>
<dbReference type="Gene3D" id="3.40.50.300">
    <property type="entry name" value="P-loop containing nucleotide triphosphate hydrolases"/>
    <property type="match status" value="1"/>
</dbReference>
<dbReference type="InterPro" id="IPR001789">
    <property type="entry name" value="Sig_transdc_resp-reg_receiver"/>
</dbReference>
<dbReference type="SUPFAM" id="SSF52172">
    <property type="entry name" value="CheY-like"/>
    <property type="match status" value="1"/>
</dbReference>
<keyword evidence="2" id="KW-0067">ATP-binding</keyword>
<dbReference type="InterPro" id="IPR011006">
    <property type="entry name" value="CheY-like_superfamily"/>
</dbReference>
<keyword evidence="4 9" id="KW-0238">DNA-binding</keyword>
<dbReference type="InterPro" id="IPR002197">
    <property type="entry name" value="HTH_Fis"/>
</dbReference>
<dbReference type="Gene3D" id="1.10.8.60">
    <property type="match status" value="1"/>
</dbReference>
<organism evidence="9 10">
    <name type="scientific">Luteimonas cucumeris</name>
    <dbReference type="NCBI Taxonomy" id="985012"/>
    <lineage>
        <taxon>Bacteria</taxon>
        <taxon>Pseudomonadati</taxon>
        <taxon>Pseudomonadota</taxon>
        <taxon>Gammaproteobacteria</taxon>
        <taxon>Lysobacterales</taxon>
        <taxon>Lysobacteraceae</taxon>
        <taxon>Luteimonas</taxon>
    </lineage>
</organism>
<dbReference type="Pfam" id="PF00072">
    <property type="entry name" value="Response_reg"/>
    <property type="match status" value="1"/>
</dbReference>
<dbReference type="PANTHER" id="PTHR32071:SF117">
    <property type="entry name" value="PTS-DEPENDENT DIHYDROXYACETONE KINASE OPERON REGULATORY PROTEIN-RELATED"/>
    <property type="match status" value="1"/>
</dbReference>
<dbReference type="CDD" id="cd00009">
    <property type="entry name" value="AAA"/>
    <property type="match status" value="1"/>
</dbReference>
<dbReference type="Gene3D" id="1.10.10.60">
    <property type="entry name" value="Homeodomain-like"/>
    <property type="match status" value="1"/>
</dbReference>
<dbReference type="InterPro" id="IPR003593">
    <property type="entry name" value="AAA+_ATPase"/>
</dbReference>
<dbReference type="Proteomes" id="UP000315167">
    <property type="component" value="Unassembled WGS sequence"/>
</dbReference>
<protein>
    <submittedName>
        <fullName evidence="9">DNA-binding NtrC family response regulator</fullName>
    </submittedName>
</protein>
<dbReference type="GO" id="GO:0005524">
    <property type="term" value="F:ATP binding"/>
    <property type="evidence" value="ECO:0007669"/>
    <property type="project" value="UniProtKB-KW"/>
</dbReference>
<keyword evidence="5" id="KW-0804">Transcription</keyword>
<dbReference type="RefSeq" id="WP_144899781.1">
    <property type="nucleotide sequence ID" value="NZ_VLKN01000005.1"/>
</dbReference>
<keyword evidence="10" id="KW-1185">Reference proteome</keyword>
<feature type="domain" description="Sigma-54 factor interaction" evidence="7">
    <location>
        <begin position="133"/>
        <end position="360"/>
    </location>
</feature>
<accession>A0A562L239</accession>
<dbReference type="OrthoDB" id="9804019at2"/>
<dbReference type="Pfam" id="PF02954">
    <property type="entry name" value="HTH_8"/>
    <property type="match status" value="1"/>
</dbReference>
<dbReference type="GO" id="GO:0006355">
    <property type="term" value="P:regulation of DNA-templated transcription"/>
    <property type="evidence" value="ECO:0007669"/>
    <property type="project" value="InterPro"/>
</dbReference>
<dbReference type="EMBL" id="VLKN01000005">
    <property type="protein sequence ID" value="TWI01730.1"/>
    <property type="molecule type" value="Genomic_DNA"/>
</dbReference>
<dbReference type="GO" id="GO:0043565">
    <property type="term" value="F:sequence-specific DNA binding"/>
    <property type="evidence" value="ECO:0007669"/>
    <property type="project" value="InterPro"/>
</dbReference>
<dbReference type="Pfam" id="PF00158">
    <property type="entry name" value="Sigma54_activat"/>
    <property type="match status" value="1"/>
</dbReference>
<dbReference type="InterPro" id="IPR009057">
    <property type="entry name" value="Homeodomain-like_sf"/>
</dbReference>
<dbReference type="PROSITE" id="PS00675">
    <property type="entry name" value="SIGMA54_INTERACT_1"/>
    <property type="match status" value="1"/>
</dbReference>
<proteinExistence type="predicted"/>
<evidence type="ECO:0000259" key="8">
    <source>
        <dbReference type="PROSITE" id="PS50110"/>
    </source>
</evidence>
<feature type="domain" description="Response regulatory" evidence="8">
    <location>
        <begin position="4"/>
        <end position="117"/>
    </location>
</feature>
<evidence type="ECO:0000256" key="1">
    <source>
        <dbReference type="ARBA" id="ARBA00022741"/>
    </source>
</evidence>
<feature type="modified residue" description="4-aspartylphosphate" evidence="6">
    <location>
        <position position="53"/>
    </location>
</feature>
<dbReference type="AlphaFoldDB" id="A0A562L239"/>
<name>A0A562L239_9GAMM</name>
<dbReference type="InterPro" id="IPR027417">
    <property type="entry name" value="P-loop_NTPase"/>
</dbReference>
<keyword evidence="1" id="KW-0547">Nucleotide-binding</keyword>
<evidence type="ECO:0000256" key="3">
    <source>
        <dbReference type="ARBA" id="ARBA00023015"/>
    </source>
</evidence>
<evidence type="ECO:0000259" key="7">
    <source>
        <dbReference type="PROSITE" id="PS50045"/>
    </source>
</evidence>
<comment type="caution">
    <text evidence="9">The sequence shown here is derived from an EMBL/GenBank/DDBJ whole genome shotgun (WGS) entry which is preliminary data.</text>
</comment>
<dbReference type="SUPFAM" id="SSF46689">
    <property type="entry name" value="Homeodomain-like"/>
    <property type="match status" value="1"/>
</dbReference>
<gene>
    <name evidence="9" type="ORF">IP90_02290</name>
</gene>
<dbReference type="Pfam" id="PF25601">
    <property type="entry name" value="AAA_lid_14"/>
    <property type="match status" value="1"/>
</dbReference>
<keyword evidence="6" id="KW-0597">Phosphoprotein</keyword>
<dbReference type="InterPro" id="IPR058031">
    <property type="entry name" value="AAA_lid_NorR"/>
</dbReference>
<evidence type="ECO:0000313" key="9">
    <source>
        <dbReference type="EMBL" id="TWI01730.1"/>
    </source>
</evidence>
<dbReference type="PROSITE" id="PS50110">
    <property type="entry name" value="RESPONSE_REGULATORY"/>
    <property type="match status" value="1"/>
</dbReference>
<evidence type="ECO:0000256" key="6">
    <source>
        <dbReference type="PROSITE-ProRule" id="PRU00169"/>
    </source>
</evidence>
<reference evidence="9 10" key="1">
    <citation type="journal article" date="2015" name="Stand. Genomic Sci.">
        <title>Genomic Encyclopedia of Bacterial and Archaeal Type Strains, Phase III: the genomes of soil and plant-associated and newly described type strains.</title>
        <authorList>
            <person name="Whitman W.B."/>
            <person name="Woyke T."/>
            <person name="Klenk H.P."/>
            <person name="Zhou Y."/>
            <person name="Lilburn T.G."/>
            <person name="Beck B.J."/>
            <person name="De Vos P."/>
            <person name="Vandamme P."/>
            <person name="Eisen J.A."/>
            <person name="Garrity G."/>
            <person name="Hugenholtz P."/>
            <person name="Kyrpides N.C."/>
        </authorList>
    </citation>
    <scope>NUCLEOTIDE SEQUENCE [LARGE SCALE GENOMIC DNA]</scope>
    <source>
        <strain evidence="9 10">CGMCC 1.10821</strain>
    </source>
</reference>
<dbReference type="PANTHER" id="PTHR32071">
    <property type="entry name" value="TRANSCRIPTIONAL REGULATORY PROTEIN"/>
    <property type="match status" value="1"/>
</dbReference>
<dbReference type="SMART" id="SM00382">
    <property type="entry name" value="AAA"/>
    <property type="match status" value="1"/>
</dbReference>
<evidence type="ECO:0000256" key="4">
    <source>
        <dbReference type="ARBA" id="ARBA00023125"/>
    </source>
</evidence>
<dbReference type="GO" id="GO:0000160">
    <property type="term" value="P:phosphorelay signal transduction system"/>
    <property type="evidence" value="ECO:0007669"/>
    <property type="project" value="InterPro"/>
</dbReference>
<sequence length="448" mass="48792">MAPHVMILDDDVCFARSTAELARTEGYQPHIVHSLDEARGITRRQAMDLMLLDLELPDGSGLDLLDDLDFSAHGQMAIVTGNPSLDTAALAVSTPIIDYLIKPLDPERLISVLRNSSALSASGSAQDNELPGVIACSNAMRAPINLVKRVAPSEASIFLEGETGTGKEVFALAIHELSGRTGRFVAMNCGATPAELLASQLFGHERGSFTGAVQRHVGVFEQAKHGTLLLDEITEMPMDLQVYLLRVLETGAVRRVGANDETTTPVRVLAATNRDPLDAIAKGQLREDLYYRLADFTISLPPLRQRDNDVVALARHFVGQLNARYGLRKYLCPRSVRSLQSYSWPGNVRELRSAVQRAYLLTSGDQISVTPGRGRATVPVETDDTITFPIGTTWAELERRTLLKVLAYCAGDKTAAAKMLGVSVRTIHNHLSRLRQEERAAGDVGAHP</sequence>
<dbReference type="SUPFAM" id="SSF52540">
    <property type="entry name" value="P-loop containing nucleoside triphosphate hydrolases"/>
    <property type="match status" value="1"/>
</dbReference>
<keyword evidence="3" id="KW-0805">Transcription regulation</keyword>
<dbReference type="InterPro" id="IPR025662">
    <property type="entry name" value="Sigma_54_int_dom_ATP-bd_1"/>
</dbReference>
<evidence type="ECO:0000256" key="2">
    <source>
        <dbReference type="ARBA" id="ARBA00022840"/>
    </source>
</evidence>
<dbReference type="InterPro" id="IPR002078">
    <property type="entry name" value="Sigma_54_int"/>
</dbReference>
<dbReference type="FunFam" id="3.40.50.300:FF:000006">
    <property type="entry name" value="DNA-binding transcriptional regulator NtrC"/>
    <property type="match status" value="1"/>
</dbReference>
<dbReference type="SMART" id="SM00448">
    <property type="entry name" value="REC"/>
    <property type="match status" value="1"/>
</dbReference>
<evidence type="ECO:0000256" key="5">
    <source>
        <dbReference type="ARBA" id="ARBA00023163"/>
    </source>
</evidence>
<dbReference type="Gene3D" id="3.40.50.2300">
    <property type="match status" value="1"/>
</dbReference>
<dbReference type="PROSITE" id="PS50045">
    <property type="entry name" value="SIGMA54_INTERACT_4"/>
    <property type="match status" value="1"/>
</dbReference>